<evidence type="ECO:0000256" key="7">
    <source>
        <dbReference type="ARBA" id="ARBA00023136"/>
    </source>
</evidence>
<keyword evidence="6 8" id="KW-1133">Transmembrane helix</keyword>
<dbReference type="Proteomes" id="UP000298154">
    <property type="component" value="Unassembled WGS sequence"/>
</dbReference>
<dbReference type="AlphaFoldDB" id="A0A4R9AMS8"/>
<dbReference type="GO" id="GO:0055085">
    <property type="term" value="P:transmembrane transport"/>
    <property type="evidence" value="ECO:0007669"/>
    <property type="project" value="InterPro"/>
</dbReference>
<evidence type="ECO:0000256" key="6">
    <source>
        <dbReference type="ARBA" id="ARBA00022989"/>
    </source>
</evidence>
<sequence length="285" mass="29871">MSRAMTETGKSQRILLGAVAVFFGLPLVVLLLFSLADGWVGTILPTDFTLARWITSLSSTEVLAAAGRSLLLTVCVVVIDLVLVIPAAYVAVVTSPRVRPIIHALAVVPFALPWLVIAAGMQFTTAEIAPNLFGSFGLLTATIAAATFPYLYWAVENALLTNRAKELSEAAAVNGAGALQTTVRVIIPSIRTGIMSGTLLVAASAFGEFAITMTLAGAAYETLPLWALRMFSGRNPGAGGELAAITFTTFIAMFVLSLLITRIDTPRSITNAAGAFDLVPATKGK</sequence>
<dbReference type="PANTHER" id="PTHR43357">
    <property type="entry name" value="INNER MEMBRANE ABC TRANSPORTER PERMEASE PROTEIN YDCV"/>
    <property type="match status" value="1"/>
</dbReference>
<reference evidence="10 11" key="1">
    <citation type="submission" date="2019-03" db="EMBL/GenBank/DDBJ databases">
        <title>Genomics of glacier-inhabiting Cryobacterium strains.</title>
        <authorList>
            <person name="Liu Q."/>
            <person name="Xin Y.-H."/>
        </authorList>
    </citation>
    <scope>NUCLEOTIDE SEQUENCE [LARGE SCALE GENOMIC DNA]</scope>
    <source>
        <strain evidence="10 11">Sr36</strain>
    </source>
</reference>
<evidence type="ECO:0000313" key="11">
    <source>
        <dbReference type="Proteomes" id="UP000298154"/>
    </source>
</evidence>
<dbReference type="RefSeq" id="WP_134551465.1">
    <property type="nucleotide sequence ID" value="NZ_SOHK01000012.1"/>
</dbReference>
<dbReference type="OrthoDB" id="9810794at2"/>
<evidence type="ECO:0000313" key="10">
    <source>
        <dbReference type="EMBL" id="TFD66294.1"/>
    </source>
</evidence>
<gene>
    <name evidence="10" type="ORF">E3T47_07215</name>
</gene>
<dbReference type="CDD" id="cd06261">
    <property type="entry name" value="TM_PBP2"/>
    <property type="match status" value="1"/>
</dbReference>
<keyword evidence="11" id="KW-1185">Reference proteome</keyword>
<protein>
    <submittedName>
        <fullName evidence="10">ABC transporter permease subunit</fullName>
    </submittedName>
</protein>
<feature type="transmembrane region" description="Helical" evidence="8">
    <location>
        <begin position="133"/>
        <end position="155"/>
    </location>
</feature>
<dbReference type="InterPro" id="IPR035906">
    <property type="entry name" value="MetI-like_sf"/>
</dbReference>
<dbReference type="SUPFAM" id="SSF161098">
    <property type="entry name" value="MetI-like"/>
    <property type="match status" value="1"/>
</dbReference>
<keyword evidence="4" id="KW-0997">Cell inner membrane</keyword>
<evidence type="ECO:0000256" key="5">
    <source>
        <dbReference type="ARBA" id="ARBA00022692"/>
    </source>
</evidence>
<evidence type="ECO:0000256" key="1">
    <source>
        <dbReference type="ARBA" id="ARBA00004429"/>
    </source>
</evidence>
<keyword evidence="5 8" id="KW-0812">Transmembrane</keyword>
<dbReference type="PROSITE" id="PS50928">
    <property type="entry name" value="ABC_TM1"/>
    <property type="match status" value="1"/>
</dbReference>
<dbReference type="Gene3D" id="1.10.3720.10">
    <property type="entry name" value="MetI-like"/>
    <property type="match status" value="1"/>
</dbReference>
<evidence type="ECO:0000256" key="4">
    <source>
        <dbReference type="ARBA" id="ARBA00022519"/>
    </source>
</evidence>
<dbReference type="PANTHER" id="PTHR43357:SF4">
    <property type="entry name" value="INNER MEMBRANE ABC TRANSPORTER PERMEASE PROTEIN YDCV"/>
    <property type="match status" value="1"/>
</dbReference>
<feature type="domain" description="ABC transmembrane type-1" evidence="9">
    <location>
        <begin position="66"/>
        <end position="260"/>
    </location>
</feature>
<dbReference type="GO" id="GO:0005886">
    <property type="term" value="C:plasma membrane"/>
    <property type="evidence" value="ECO:0007669"/>
    <property type="project" value="UniProtKB-SubCell"/>
</dbReference>
<dbReference type="Pfam" id="PF00528">
    <property type="entry name" value="BPD_transp_1"/>
    <property type="match status" value="1"/>
</dbReference>
<keyword evidence="7 8" id="KW-0472">Membrane</keyword>
<dbReference type="EMBL" id="SOHK01000012">
    <property type="protein sequence ID" value="TFD66294.1"/>
    <property type="molecule type" value="Genomic_DNA"/>
</dbReference>
<comment type="caution">
    <text evidence="10">The sequence shown here is derived from an EMBL/GenBank/DDBJ whole genome shotgun (WGS) entry which is preliminary data.</text>
</comment>
<proteinExistence type="inferred from homology"/>
<evidence type="ECO:0000259" key="9">
    <source>
        <dbReference type="PROSITE" id="PS50928"/>
    </source>
</evidence>
<evidence type="ECO:0000256" key="2">
    <source>
        <dbReference type="ARBA" id="ARBA00022448"/>
    </source>
</evidence>
<accession>A0A4R9AMS8</accession>
<keyword evidence="3" id="KW-1003">Cell membrane</keyword>
<feature type="transmembrane region" description="Helical" evidence="8">
    <location>
        <begin position="62"/>
        <end position="89"/>
    </location>
</feature>
<organism evidence="10 11">
    <name type="scientific">Cryobacterium ruanii</name>
    <dbReference type="NCBI Taxonomy" id="1259197"/>
    <lineage>
        <taxon>Bacteria</taxon>
        <taxon>Bacillati</taxon>
        <taxon>Actinomycetota</taxon>
        <taxon>Actinomycetes</taxon>
        <taxon>Micrococcales</taxon>
        <taxon>Microbacteriaceae</taxon>
        <taxon>Cryobacterium</taxon>
    </lineage>
</organism>
<feature type="transmembrane region" description="Helical" evidence="8">
    <location>
        <begin position="240"/>
        <end position="260"/>
    </location>
</feature>
<evidence type="ECO:0000256" key="3">
    <source>
        <dbReference type="ARBA" id="ARBA00022475"/>
    </source>
</evidence>
<name>A0A4R9AMS8_9MICO</name>
<dbReference type="InterPro" id="IPR000515">
    <property type="entry name" value="MetI-like"/>
</dbReference>
<evidence type="ECO:0000256" key="8">
    <source>
        <dbReference type="RuleBase" id="RU363032"/>
    </source>
</evidence>
<feature type="transmembrane region" description="Helical" evidence="8">
    <location>
        <begin position="199"/>
        <end position="220"/>
    </location>
</feature>
<comment type="similarity">
    <text evidence="8">Belongs to the binding-protein-dependent transport system permease family.</text>
</comment>
<comment type="subcellular location">
    <subcellularLocation>
        <location evidence="1">Cell inner membrane</location>
        <topology evidence="1">Multi-pass membrane protein</topology>
    </subcellularLocation>
    <subcellularLocation>
        <location evidence="8">Cell membrane</location>
        <topology evidence="8">Multi-pass membrane protein</topology>
    </subcellularLocation>
</comment>
<keyword evidence="2 8" id="KW-0813">Transport</keyword>
<feature type="transmembrane region" description="Helical" evidence="8">
    <location>
        <begin position="101"/>
        <end position="121"/>
    </location>
</feature>